<comment type="caution">
    <text evidence="1">The sequence shown here is derived from an EMBL/GenBank/DDBJ whole genome shotgun (WGS) entry which is preliminary data.</text>
</comment>
<name>A0ABR5PTM0_9LACO</name>
<protein>
    <submittedName>
        <fullName evidence="1">Uncharacterized protein</fullName>
    </submittedName>
</protein>
<accession>A0ABR5PTM0</accession>
<keyword evidence="2" id="KW-1185">Reference proteome</keyword>
<evidence type="ECO:0000313" key="2">
    <source>
        <dbReference type="Proteomes" id="UP000051735"/>
    </source>
</evidence>
<reference evidence="1 2" key="1">
    <citation type="journal article" date="2015" name="Genome Announc.">
        <title>Expanding the biotechnology potential of lactobacilli through comparative genomics of 213 strains and associated genera.</title>
        <authorList>
            <person name="Sun Z."/>
            <person name="Harris H.M."/>
            <person name="McCann A."/>
            <person name="Guo C."/>
            <person name="Argimon S."/>
            <person name="Zhang W."/>
            <person name="Yang X."/>
            <person name="Jeffery I.B."/>
            <person name="Cooney J.C."/>
            <person name="Kagawa T.F."/>
            <person name="Liu W."/>
            <person name="Song Y."/>
            <person name="Salvetti E."/>
            <person name="Wrobel A."/>
            <person name="Rasinkangas P."/>
            <person name="Parkhill J."/>
            <person name="Rea M.C."/>
            <person name="O'Sullivan O."/>
            <person name="Ritari J."/>
            <person name="Douillard F.P."/>
            <person name="Paul Ross R."/>
            <person name="Yang R."/>
            <person name="Briner A.E."/>
            <person name="Felis G.E."/>
            <person name="de Vos W.M."/>
            <person name="Barrangou R."/>
            <person name="Klaenhammer T.R."/>
            <person name="Caufield P.W."/>
            <person name="Cui Y."/>
            <person name="Zhang H."/>
            <person name="O'Toole P.W."/>
        </authorList>
    </citation>
    <scope>NUCLEOTIDE SEQUENCE [LARGE SCALE GENOMIC DNA]</scope>
    <source>
        <strain evidence="1 2">DSM 6629</strain>
    </source>
</reference>
<gene>
    <name evidence="1" type="ORF">FC44_GL000774</name>
</gene>
<dbReference type="Proteomes" id="UP000051735">
    <property type="component" value="Unassembled WGS sequence"/>
</dbReference>
<evidence type="ECO:0000313" key="1">
    <source>
        <dbReference type="EMBL" id="KRM34730.1"/>
    </source>
</evidence>
<dbReference type="EMBL" id="AZGN01000001">
    <property type="protein sequence ID" value="KRM34730.1"/>
    <property type="molecule type" value="Genomic_DNA"/>
</dbReference>
<sequence>MQIQSLQGIQHLVECFFVFQKIGGGEPALNKNRKKANEYKLTVTQKKFADE</sequence>
<organism evidence="1 2">
    <name type="scientific">Lactobacillus intestinalis DSM 6629</name>
    <dbReference type="NCBI Taxonomy" id="1423761"/>
    <lineage>
        <taxon>Bacteria</taxon>
        <taxon>Bacillati</taxon>
        <taxon>Bacillota</taxon>
        <taxon>Bacilli</taxon>
        <taxon>Lactobacillales</taxon>
        <taxon>Lactobacillaceae</taxon>
        <taxon>Lactobacillus</taxon>
    </lineage>
</organism>
<proteinExistence type="predicted"/>